<name>A0ABR3WFP1_9PEZI</name>
<proteinExistence type="predicted"/>
<protein>
    <recommendedName>
        <fullName evidence="3">Cell surface spherulin 4-like protein</fullName>
    </recommendedName>
</protein>
<accession>A0ABR3WFP1</accession>
<dbReference type="EMBL" id="JAWRVE010000089">
    <property type="protein sequence ID" value="KAL1860671.1"/>
    <property type="molecule type" value="Genomic_DNA"/>
</dbReference>
<sequence>MSAFLRNADMAAVLTATTASATSILLPLYVYPSSLGWWNSVYDAIASHPSVGFHIILNPSDGPGGSYPGFNNDWIIGVSKLNSYPNVETFGYVTVDYKSRPLADIAADIHNWDAWNDYAAADISINGIFFDETPNWRDARGADDVSFMTQLVEVADVGEFHTIFNLGQASNHVEYFELADTIVIWENTAMVYKSLALKEVVAGGVTDKSSILIHHFDTSSLGTTWARRWIANMVEIGLESFAIVNSDWAHVNSTDQPLGIGMLADMLESVEG</sequence>
<reference evidence="1 2" key="1">
    <citation type="journal article" date="2024" name="IMA Fungus">
        <title>IMA Genome - F19 : A genome assembly and annotation guide to empower mycologists, including annotated draft genome sequences of Ceratocystis pirilliformis, Diaporthe australafricana, Fusarium ophioides, Paecilomyces lecythidis, and Sporothrix stenoceras.</title>
        <authorList>
            <person name="Aylward J."/>
            <person name="Wilson A.M."/>
            <person name="Visagie C.M."/>
            <person name="Spraker J."/>
            <person name="Barnes I."/>
            <person name="Buitendag C."/>
            <person name="Ceriani C."/>
            <person name="Del Mar Angel L."/>
            <person name="du Plessis D."/>
            <person name="Fuchs T."/>
            <person name="Gasser K."/>
            <person name="Kramer D."/>
            <person name="Li W."/>
            <person name="Munsamy K."/>
            <person name="Piso A."/>
            <person name="Price J.L."/>
            <person name="Sonnekus B."/>
            <person name="Thomas C."/>
            <person name="van der Nest A."/>
            <person name="van Dijk A."/>
            <person name="van Heerden A."/>
            <person name="van Vuuren N."/>
            <person name="Yilmaz N."/>
            <person name="Duong T.A."/>
            <person name="van der Merwe N.A."/>
            <person name="Wingfield M.J."/>
            <person name="Wingfield B.D."/>
        </authorList>
    </citation>
    <scope>NUCLEOTIDE SEQUENCE [LARGE SCALE GENOMIC DNA]</scope>
    <source>
        <strain evidence="1 2">CMW 18300</strain>
    </source>
</reference>
<dbReference type="InterPro" id="IPR021986">
    <property type="entry name" value="Spherulin4"/>
</dbReference>
<comment type="caution">
    <text evidence="1">The sequence shown here is derived from an EMBL/GenBank/DDBJ whole genome shotgun (WGS) entry which is preliminary data.</text>
</comment>
<gene>
    <name evidence="1" type="ORF">Daus18300_009014</name>
</gene>
<dbReference type="Pfam" id="PF12138">
    <property type="entry name" value="Spherulin4"/>
    <property type="match status" value="1"/>
</dbReference>
<evidence type="ECO:0000313" key="2">
    <source>
        <dbReference type="Proteomes" id="UP001583177"/>
    </source>
</evidence>
<evidence type="ECO:0000313" key="1">
    <source>
        <dbReference type="EMBL" id="KAL1860671.1"/>
    </source>
</evidence>
<keyword evidence="2" id="KW-1185">Reference proteome</keyword>
<dbReference type="PANTHER" id="PTHR35040">
    <property type="match status" value="1"/>
</dbReference>
<dbReference type="Proteomes" id="UP001583177">
    <property type="component" value="Unassembled WGS sequence"/>
</dbReference>
<evidence type="ECO:0008006" key="3">
    <source>
        <dbReference type="Google" id="ProtNLM"/>
    </source>
</evidence>
<organism evidence="1 2">
    <name type="scientific">Diaporthe australafricana</name>
    <dbReference type="NCBI Taxonomy" id="127596"/>
    <lineage>
        <taxon>Eukaryota</taxon>
        <taxon>Fungi</taxon>
        <taxon>Dikarya</taxon>
        <taxon>Ascomycota</taxon>
        <taxon>Pezizomycotina</taxon>
        <taxon>Sordariomycetes</taxon>
        <taxon>Sordariomycetidae</taxon>
        <taxon>Diaporthales</taxon>
        <taxon>Diaporthaceae</taxon>
        <taxon>Diaporthe</taxon>
    </lineage>
</organism>
<dbReference type="PANTHER" id="PTHR35040:SF9">
    <property type="entry name" value="4-LIKE CELL SURFACE PROTEIN, PUTATIVE (AFU_ORTHOLOGUE AFUA_4G14080)-RELATED"/>
    <property type="match status" value="1"/>
</dbReference>